<evidence type="ECO:0000313" key="9">
    <source>
        <dbReference type="EMBL" id="CAL1405507.1"/>
    </source>
</evidence>
<dbReference type="PANTHER" id="PTHR15970:SF13">
    <property type="entry name" value="TRANSCRIPTION ELONGATION FACTOR EAF N-TERMINAL DOMAIN-CONTAINING PROTEIN"/>
    <property type="match status" value="1"/>
</dbReference>
<keyword evidence="3" id="KW-0805">Transcription regulation</keyword>
<keyword evidence="10" id="KW-1185">Reference proteome</keyword>
<feature type="domain" description="Transcription elongation factor Eaf N-terminal" evidence="8">
    <location>
        <begin position="19"/>
        <end position="114"/>
    </location>
</feature>
<evidence type="ECO:0000256" key="2">
    <source>
        <dbReference type="ARBA" id="ARBA00007798"/>
    </source>
</evidence>
<dbReference type="AlphaFoldDB" id="A0AAV2G5Q8"/>
<evidence type="ECO:0000256" key="4">
    <source>
        <dbReference type="ARBA" id="ARBA00023159"/>
    </source>
</evidence>
<keyword evidence="5" id="KW-0804">Transcription</keyword>
<feature type="compositionally biased region" description="Low complexity" evidence="7">
    <location>
        <begin position="284"/>
        <end position="305"/>
    </location>
</feature>
<accession>A0AAV2G5Q8</accession>
<dbReference type="GO" id="GO:0006368">
    <property type="term" value="P:transcription elongation by RNA polymerase II"/>
    <property type="evidence" value="ECO:0007669"/>
    <property type="project" value="InterPro"/>
</dbReference>
<evidence type="ECO:0000313" key="10">
    <source>
        <dbReference type="Proteomes" id="UP001497516"/>
    </source>
</evidence>
<feature type="compositionally biased region" description="Polar residues" evidence="7">
    <location>
        <begin position="181"/>
        <end position="192"/>
    </location>
</feature>
<organism evidence="9 10">
    <name type="scientific">Linum trigynum</name>
    <dbReference type="NCBI Taxonomy" id="586398"/>
    <lineage>
        <taxon>Eukaryota</taxon>
        <taxon>Viridiplantae</taxon>
        <taxon>Streptophyta</taxon>
        <taxon>Embryophyta</taxon>
        <taxon>Tracheophyta</taxon>
        <taxon>Spermatophyta</taxon>
        <taxon>Magnoliopsida</taxon>
        <taxon>eudicotyledons</taxon>
        <taxon>Gunneridae</taxon>
        <taxon>Pentapetalae</taxon>
        <taxon>rosids</taxon>
        <taxon>fabids</taxon>
        <taxon>Malpighiales</taxon>
        <taxon>Linaceae</taxon>
        <taxon>Linum</taxon>
    </lineage>
</organism>
<keyword evidence="6" id="KW-0539">Nucleus</keyword>
<keyword evidence="4" id="KW-0010">Activator</keyword>
<name>A0AAV2G5Q8_9ROSI</name>
<feature type="compositionally biased region" description="Basic and acidic residues" evidence="7">
    <location>
        <begin position="193"/>
        <end position="204"/>
    </location>
</feature>
<dbReference type="InterPro" id="IPR019194">
    <property type="entry name" value="Tscrpt_elong_fac_Eaf_N"/>
</dbReference>
<dbReference type="Proteomes" id="UP001497516">
    <property type="component" value="Chromosome 8"/>
</dbReference>
<evidence type="ECO:0000256" key="3">
    <source>
        <dbReference type="ARBA" id="ARBA00023015"/>
    </source>
</evidence>
<comment type="subcellular location">
    <subcellularLocation>
        <location evidence="1">Nucleus</location>
    </subcellularLocation>
</comment>
<evidence type="ECO:0000256" key="1">
    <source>
        <dbReference type="ARBA" id="ARBA00004123"/>
    </source>
</evidence>
<comment type="similarity">
    <text evidence="2">Belongs to the EAF family.</text>
</comment>
<evidence type="ECO:0000256" key="7">
    <source>
        <dbReference type="SAM" id="MobiDB-lite"/>
    </source>
</evidence>
<dbReference type="EMBL" id="OZ034821">
    <property type="protein sequence ID" value="CAL1405507.1"/>
    <property type="molecule type" value="Genomic_DNA"/>
</dbReference>
<reference evidence="9 10" key="1">
    <citation type="submission" date="2024-04" db="EMBL/GenBank/DDBJ databases">
        <authorList>
            <person name="Fracassetti M."/>
        </authorList>
    </citation>
    <scope>NUCLEOTIDE SEQUENCE [LARGE SCALE GENOMIC DNA]</scope>
</reference>
<evidence type="ECO:0000256" key="6">
    <source>
        <dbReference type="ARBA" id="ARBA00023242"/>
    </source>
</evidence>
<proteinExistence type="inferred from homology"/>
<dbReference type="Pfam" id="PF09816">
    <property type="entry name" value="EAF"/>
    <property type="match status" value="1"/>
</dbReference>
<feature type="region of interest" description="Disordered" evidence="7">
    <location>
        <begin position="124"/>
        <end position="325"/>
    </location>
</feature>
<evidence type="ECO:0000259" key="8">
    <source>
        <dbReference type="Pfam" id="PF09816"/>
    </source>
</evidence>
<protein>
    <recommendedName>
        <fullName evidence="8">Transcription elongation factor Eaf N-terminal domain-containing protein</fullName>
    </recommendedName>
</protein>
<dbReference type="GO" id="GO:0003711">
    <property type="term" value="F:transcription elongation factor activity"/>
    <property type="evidence" value="ECO:0007669"/>
    <property type="project" value="TreeGrafter"/>
</dbReference>
<sequence>MANNFKEEPKTAPQPDRWYDLSLGSSFKEDASNKYCTLRYEFRPASIDKSKPGALHKNKGNRVSVEFQNNQPGKSKVPFEGSSEDYKDNDAVLFFDGHTFRLERLHRSVKVRIRQPGECIAAAGSSGDPRLSPLIGKGIKPPQIAKPTVPSFPVEVERIDFEKPPVPASRFTGKGIEDNQTEPPNFADQSSPKNDDEAKDHCDIDIDDIFGSSSPYDDDGMTTGDKDIDVGPADNNAPLQHHQNYSDDEIADVDDSGDEEHKGRINAAEALKAQVNNATDGDNDNQSSSSGSSSESGSSASDSASGSGGNTSSDHEGSDDDVTSI</sequence>
<evidence type="ECO:0000256" key="5">
    <source>
        <dbReference type="ARBA" id="ARBA00023163"/>
    </source>
</evidence>
<dbReference type="GO" id="GO:0032783">
    <property type="term" value="C:super elongation complex"/>
    <property type="evidence" value="ECO:0007669"/>
    <property type="project" value="InterPro"/>
</dbReference>
<dbReference type="PANTHER" id="PTHR15970">
    <property type="entry name" value="ELL-ASSOCIATED FACTOR EAF"/>
    <property type="match status" value="1"/>
</dbReference>
<gene>
    <name evidence="9" type="ORF">LTRI10_LOCUS45290</name>
</gene>
<dbReference type="InterPro" id="IPR027093">
    <property type="entry name" value="EAF_fam"/>
</dbReference>
<feature type="compositionally biased region" description="Acidic residues" evidence="7">
    <location>
        <begin position="246"/>
        <end position="258"/>
    </location>
</feature>